<dbReference type="InterPro" id="IPR016174">
    <property type="entry name" value="Di-haem_cyt_TM"/>
</dbReference>
<evidence type="ECO:0000256" key="6">
    <source>
        <dbReference type="SAM" id="Phobius"/>
    </source>
</evidence>
<dbReference type="GO" id="GO:0022904">
    <property type="term" value="P:respiratory electron transport chain"/>
    <property type="evidence" value="ECO:0007669"/>
    <property type="project" value="InterPro"/>
</dbReference>
<dbReference type="GO" id="GO:0005886">
    <property type="term" value="C:plasma membrane"/>
    <property type="evidence" value="ECO:0007669"/>
    <property type="project" value="UniProtKB-SubCell"/>
</dbReference>
<evidence type="ECO:0000256" key="5">
    <source>
        <dbReference type="ARBA" id="ARBA00023136"/>
    </source>
</evidence>
<feature type="transmembrane region" description="Helical" evidence="6">
    <location>
        <begin position="18"/>
        <end position="36"/>
    </location>
</feature>
<dbReference type="EMBL" id="WTYD01000002">
    <property type="protein sequence ID" value="MXO54847.1"/>
    <property type="molecule type" value="Genomic_DNA"/>
</dbReference>
<feature type="transmembrane region" description="Helical" evidence="6">
    <location>
        <begin position="122"/>
        <end position="144"/>
    </location>
</feature>
<dbReference type="Pfam" id="PF01292">
    <property type="entry name" value="Ni_hydr_CYTB"/>
    <property type="match status" value="1"/>
</dbReference>
<dbReference type="InterPro" id="IPR011577">
    <property type="entry name" value="Cyt_b561_bac/Ni-Hgenase"/>
</dbReference>
<feature type="transmembrane region" description="Helical" evidence="6">
    <location>
        <begin position="56"/>
        <end position="73"/>
    </location>
</feature>
<sequence length="193" mass="21572">MKVEKPGNTQYYSNLTRFLHLVTVMAVTAALVISLFMTYPKGGKPGDFWFEVHEKAGLVALGGLVLFWLWAVFRRREPSLGDWFPYLSGRRLAALWADTKAHLAILRGGKLPISDDQPLANAFHGLGALIALALAATGTLGYFYDQSWALGVHEALGLPMWIYFGGHVLMSLVHEFAHDPVLRNMFIFRSRKP</sequence>
<organism evidence="8 9">
    <name type="scientific">Qipengyuania pelagi</name>
    <dbReference type="NCBI Taxonomy" id="994320"/>
    <lineage>
        <taxon>Bacteria</taxon>
        <taxon>Pseudomonadati</taxon>
        <taxon>Pseudomonadota</taxon>
        <taxon>Alphaproteobacteria</taxon>
        <taxon>Sphingomonadales</taxon>
        <taxon>Erythrobacteraceae</taxon>
        <taxon>Qipengyuania</taxon>
    </lineage>
</organism>
<evidence type="ECO:0000256" key="3">
    <source>
        <dbReference type="ARBA" id="ARBA00022692"/>
    </source>
</evidence>
<evidence type="ECO:0000256" key="4">
    <source>
        <dbReference type="ARBA" id="ARBA00022989"/>
    </source>
</evidence>
<keyword evidence="5 6" id="KW-0472">Membrane</keyword>
<comment type="subcellular location">
    <subcellularLocation>
        <location evidence="1">Cell membrane</location>
        <topology evidence="1">Multi-pass membrane protein</topology>
    </subcellularLocation>
</comment>
<accession>A0A844YBP2</accession>
<comment type="caution">
    <text evidence="8">The sequence shown here is derived from an EMBL/GenBank/DDBJ whole genome shotgun (WGS) entry which is preliminary data.</text>
</comment>
<proteinExistence type="predicted"/>
<name>A0A844YBP2_9SPHN</name>
<feature type="transmembrane region" description="Helical" evidence="6">
    <location>
        <begin position="156"/>
        <end position="177"/>
    </location>
</feature>
<keyword evidence="2" id="KW-1003">Cell membrane</keyword>
<gene>
    <name evidence="8" type="ORF">GRI47_12640</name>
</gene>
<dbReference type="GO" id="GO:0009055">
    <property type="term" value="F:electron transfer activity"/>
    <property type="evidence" value="ECO:0007669"/>
    <property type="project" value="InterPro"/>
</dbReference>
<keyword evidence="4 6" id="KW-1133">Transmembrane helix</keyword>
<reference evidence="8 9" key="1">
    <citation type="submission" date="2019-12" db="EMBL/GenBank/DDBJ databases">
        <title>Genomic-based taxomic classification of the family Erythrobacteraceae.</title>
        <authorList>
            <person name="Xu L."/>
        </authorList>
    </citation>
    <scope>NUCLEOTIDE SEQUENCE [LARGE SCALE GENOMIC DNA]</scope>
    <source>
        <strain evidence="8 9">JCM 17468</strain>
    </source>
</reference>
<evidence type="ECO:0000256" key="1">
    <source>
        <dbReference type="ARBA" id="ARBA00004651"/>
    </source>
</evidence>
<evidence type="ECO:0000259" key="7">
    <source>
        <dbReference type="Pfam" id="PF01292"/>
    </source>
</evidence>
<dbReference type="RefSeq" id="WP_160661719.1">
    <property type="nucleotide sequence ID" value="NZ_BAABDV010000001.1"/>
</dbReference>
<dbReference type="SUPFAM" id="SSF81342">
    <property type="entry name" value="Transmembrane di-heme cytochromes"/>
    <property type="match status" value="1"/>
</dbReference>
<evidence type="ECO:0000256" key="2">
    <source>
        <dbReference type="ARBA" id="ARBA00022475"/>
    </source>
</evidence>
<keyword evidence="3 6" id="KW-0812">Transmembrane</keyword>
<dbReference type="Proteomes" id="UP000430272">
    <property type="component" value="Unassembled WGS sequence"/>
</dbReference>
<protein>
    <submittedName>
        <fullName evidence="8">Cytochrome b/b6 domain-containing protein</fullName>
    </submittedName>
</protein>
<dbReference type="OrthoDB" id="7341135at2"/>
<evidence type="ECO:0000313" key="8">
    <source>
        <dbReference type="EMBL" id="MXO54847.1"/>
    </source>
</evidence>
<dbReference type="Gene3D" id="1.20.950.20">
    <property type="entry name" value="Transmembrane di-heme cytochromes, Chain C"/>
    <property type="match status" value="1"/>
</dbReference>
<evidence type="ECO:0000313" key="9">
    <source>
        <dbReference type="Proteomes" id="UP000430272"/>
    </source>
</evidence>
<dbReference type="AlphaFoldDB" id="A0A844YBP2"/>
<keyword evidence="9" id="KW-1185">Reference proteome</keyword>
<feature type="domain" description="Cytochrome b561 bacterial/Ni-hydrogenase" evidence="7">
    <location>
        <begin position="12"/>
        <end position="186"/>
    </location>
</feature>